<comment type="subcellular location">
    <subcellularLocation>
        <location evidence="1">Membrane</location>
        <topology evidence="1">Multi-pass membrane protein</topology>
    </subcellularLocation>
</comment>
<feature type="transmembrane region" description="Helical" evidence="6">
    <location>
        <begin position="170"/>
        <end position="196"/>
    </location>
</feature>
<dbReference type="Pfam" id="PF07690">
    <property type="entry name" value="MFS_1"/>
    <property type="match status" value="1"/>
</dbReference>
<gene>
    <name evidence="8" type="primary">VGLU1</name>
</gene>
<protein>
    <submittedName>
        <fullName evidence="8">Vesicular glutamate transporter 1</fullName>
    </submittedName>
</protein>
<dbReference type="KEGG" id="ccat:101458580"/>
<dbReference type="AlphaFoldDB" id="W8B1A1"/>
<name>W8B1A1_CERCA</name>
<dbReference type="InterPro" id="IPR020846">
    <property type="entry name" value="MFS_dom"/>
</dbReference>
<dbReference type="GO" id="GO:0005326">
    <property type="term" value="F:neurotransmitter transmembrane transporter activity"/>
    <property type="evidence" value="ECO:0007669"/>
    <property type="project" value="TreeGrafter"/>
</dbReference>
<dbReference type="GO" id="GO:0050803">
    <property type="term" value="P:regulation of synapse structure or activity"/>
    <property type="evidence" value="ECO:0007669"/>
    <property type="project" value="TreeGrafter"/>
</dbReference>
<feature type="region of interest" description="Disordered" evidence="5">
    <location>
        <begin position="42"/>
        <end position="69"/>
    </location>
</feature>
<feature type="transmembrane region" description="Helical" evidence="6">
    <location>
        <begin position="92"/>
        <end position="110"/>
    </location>
</feature>
<feature type="transmembrane region" description="Helical" evidence="6">
    <location>
        <begin position="234"/>
        <end position="257"/>
    </location>
</feature>
<feature type="transmembrane region" description="Helical" evidence="6">
    <location>
        <begin position="329"/>
        <end position="353"/>
    </location>
</feature>
<dbReference type="OrthoDB" id="2985014at2759"/>
<dbReference type="CTD" id="33427"/>
<dbReference type="InterPro" id="IPR011701">
    <property type="entry name" value="MFS"/>
</dbReference>
<reference evidence="8" key="1">
    <citation type="submission" date="2013-07" db="EMBL/GenBank/DDBJ databases">
        <authorList>
            <person name="Geib S."/>
        </authorList>
    </citation>
    <scope>NUCLEOTIDE SEQUENCE</scope>
</reference>
<organism evidence="8">
    <name type="scientific">Ceratitis capitata</name>
    <name type="common">Mediterranean fruit fly</name>
    <name type="synonym">Tephritis capitata</name>
    <dbReference type="NCBI Taxonomy" id="7213"/>
    <lineage>
        <taxon>Eukaryota</taxon>
        <taxon>Metazoa</taxon>
        <taxon>Ecdysozoa</taxon>
        <taxon>Arthropoda</taxon>
        <taxon>Hexapoda</taxon>
        <taxon>Insecta</taxon>
        <taxon>Pterygota</taxon>
        <taxon>Neoptera</taxon>
        <taxon>Endopterygota</taxon>
        <taxon>Diptera</taxon>
        <taxon>Brachycera</taxon>
        <taxon>Muscomorpha</taxon>
        <taxon>Tephritoidea</taxon>
        <taxon>Tephritidae</taxon>
        <taxon>Ceratitis</taxon>
        <taxon>Ceratitis</taxon>
    </lineage>
</organism>
<evidence type="ECO:0000256" key="4">
    <source>
        <dbReference type="ARBA" id="ARBA00023136"/>
    </source>
</evidence>
<dbReference type="InterPro" id="IPR036259">
    <property type="entry name" value="MFS_trans_sf"/>
</dbReference>
<feature type="transmembrane region" description="Helical" evidence="6">
    <location>
        <begin position="461"/>
        <end position="481"/>
    </location>
</feature>
<dbReference type="Gene3D" id="1.20.1250.20">
    <property type="entry name" value="MFS general substrate transporter like domains"/>
    <property type="match status" value="2"/>
</dbReference>
<dbReference type="GeneID" id="101458580"/>
<dbReference type="GO" id="GO:0098700">
    <property type="term" value="P:neurotransmitter loading into synaptic vesicle"/>
    <property type="evidence" value="ECO:0007669"/>
    <property type="project" value="TreeGrafter"/>
</dbReference>
<dbReference type="PANTHER" id="PTHR11662:SF456">
    <property type="entry name" value="VESICULAR GLUTAMATE TRANSPORTER, ISOFORM A"/>
    <property type="match status" value="1"/>
</dbReference>
<feature type="domain" description="Major facilitator superfamily (MFS) profile" evidence="7">
    <location>
        <begin position="95"/>
        <end position="519"/>
    </location>
</feature>
<dbReference type="GO" id="GO:0030672">
    <property type="term" value="C:synaptic vesicle membrane"/>
    <property type="evidence" value="ECO:0007669"/>
    <property type="project" value="TreeGrafter"/>
</dbReference>
<feature type="transmembrane region" description="Helical" evidence="6">
    <location>
        <begin position="202"/>
        <end position="222"/>
    </location>
</feature>
<evidence type="ECO:0000259" key="7">
    <source>
        <dbReference type="PROSITE" id="PS50850"/>
    </source>
</evidence>
<dbReference type="PROSITE" id="PS50850">
    <property type="entry name" value="MFS"/>
    <property type="match status" value="1"/>
</dbReference>
<feature type="transmembrane region" description="Helical" evidence="6">
    <location>
        <begin position="263"/>
        <end position="282"/>
    </location>
</feature>
<dbReference type="GO" id="GO:0005313">
    <property type="term" value="F:L-glutamate transmembrane transporter activity"/>
    <property type="evidence" value="ECO:0007669"/>
    <property type="project" value="TreeGrafter"/>
</dbReference>
<feature type="transmembrane region" description="Helical" evidence="6">
    <location>
        <begin position="365"/>
        <end position="383"/>
    </location>
</feature>
<keyword evidence="3 6" id="KW-1133">Transmembrane helix</keyword>
<dbReference type="FunFam" id="1.20.1250.20:FF:000226">
    <property type="entry name" value="Vesicular GLUtamate transporter"/>
    <property type="match status" value="1"/>
</dbReference>
<keyword evidence="4 6" id="KW-0472">Membrane</keyword>
<evidence type="ECO:0000313" key="8">
    <source>
        <dbReference type="EMBL" id="JAB92277.1"/>
    </source>
</evidence>
<dbReference type="EMBL" id="GAMC01014278">
    <property type="protein sequence ID" value="JAB92277.1"/>
    <property type="molecule type" value="mRNA"/>
</dbReference>
<feature type="transmembrane region" description="Helical" evidence="6">
    <location>
        <begin position="404"/>
        <end position="422"/>
    </location>
</feature>
<evidence type="ECO:0000256" key="1">
    <source>
        <dbReference type="ARBA" id="ARBA00004141"/>
    </source>
</evidence>
<feature type="transmembrane region" description="Helical" evidence="6">
    <location>
        <begin position="428"/>
        <end position="449"/>
    </location>
</feature>
<dbReference type="GO" id="GO:0035249">
    <property type="term" value="P:synaptic transmission, glutamatergic"/>
    <property type="evidence" value="ECO:0007669"/>
    <property type="project" value="TreeGrafter"/>
</dbReference>
<evidence type="ECO:0000256" key="2">
    <source>
        <dbReference type="ARBA" id="ARBA00022692"/>
    </source>
</evidence>
<evidence type="ECO:0000256" key="6">
    <source>
        <dbReference type="SAM" id="Phobius"/>
    </source>
</evidence>
<accession>W8B1A1</accession>
<feature type="compositionally biased region" description="Low complexity" evidence="5">
    <location>
        <begin position="615"/>
        <end position="653"/>
    </location>
</feature>
<dbReference type="FunFam" id="1.20.1250.20:FF:000264">
    <property type="entry name" value="vesicular glutamate transporter 1"/>
    <property type="match status" value="1"/>
</dbReference>
<evidence type="ECO:0000256" key="3">
    <source>
        <dbReference type="ARBA" id="ARBA00022989"/>
    </source>
</evidence>
<dbReference type="InterPro" id="IPR050382">
    <property type="entry name" value="MFS_Na/Anion_cotransporter"/>
</dbReference>
<dbReference type="GO" id="GO:0060076">
    <property type="term" value="C:excitatory synapse"/>
    <property type="evidence" value="ECO:0007669"/>
    <property type="project" value="TreeGrafter"/>
</dbReference>
<keyword evidence="2 6" id="KW-0812">Transmembrane</keyword>
<sequence length="653" mass="72086">MKGLSAFKEKAAGAFSGIKPNMEKFEISKTYHGGYGGYEEMEDGEKIGDGPGGGIPYDDDRPDSPASFEEIERPPLRKVDKYCKAECPCLPARYTIAVMACVGFMISFGMRCNMSAAKLKGEQSNSLNHTHFMNWSVAVESHVDSSFFWGYLITQIPGGFIASRFPANRIFGLSIVCSATLHLFVPVVMALCHGYVLIGLRVVQGLFEGVTYPACHGIWRFWAPPMERSRLATLAFSGSYAGVVVGLPLSGLLADAISYQAPFYAYGMFGITWYLFWLWLCFESPRKHPAISIPELKYIEKSLGETSMQPSMPNLRTTPWHAMMRSMPVYAIIVANFCRSWNFYLLVLFQSSFLKHKFGFKVEEAGFIGSLPHLIMTTIVPFGGMLADHLRKNGIMSTTNVRKLFNCGGFGMEGLFFLFVAHSDTATGAMFALTCGVAFSGFAISGYNVNHLDIAPRYASILMGLSNGIGTLAGIIVPYALDNLIDRDPTGCWTTVFTLAACVHLVGCTFYGIFASGELQPWAEPPNEEKQVWAPPVDAAYLPPGAGYTTETSFGVAPPQYTEQSQMQQPNAINYGATGHVANNPFAAMSSTIPEESAMPEQTVDATNTYGAYDYTQQQQQQQPQMPSYDQQYQQPYTQQEQQANYQQPYQTQ</sequence>
<dbReference type="SUPFAM" id="SSF103473">
    <property type="entry name" value="MFS general substrate transporter"/>
    <property type="match status" value="1"/>
</dbReference>
<feature type="region of interest" description="Disordered" evidence="5">
    <location>
        <begin position="595"/>
        <end position="653"/>
    </location>
</feature>
<evidence type="ECO:0000256" key="5">
    <source>
        <dbReference type="SAM" id="MobiDB-lite"/>
    </source>
</evidence>
<dbReference type="PANTHER" id="PTHR11662">
    <property type="entry name" value="SOLUTE CARRIER FAMILY 17"/>
    <property type="match status" value="1"/>
</dbReference>
<proteinExistence type="evidence at transcript level"/>
<feature type="transmembrane region" description="Helical" evidence="6">
    <location>
        <begin position="493"/>
        <end position="514"/>
    </location>
</feature>
<reference evidence="8" key="2">
    <citation type="journal article" date="2014" name="BMC Genomics">
        <title>A genomic perspective to assessing quality of mass-reared SIT flies used in Mediterranean fruit fly (Ceratitis capitata) eradication in California.</title>
        <authorList>
            <person name="Calla B."/>
            <person name="Hall B."/>
            <person name="Hou S."/>
            <person name="Geib S.M."/>
        </authorList>
    </citation>
    <scope>NUCLEOTIDE SEQUENCE</scope>
</reference>
<dbReference type="CDD" id="cd17382">
    <property type="entry name" value="MFS_SLC17A6_7_8_VGluT"/>
    <property type="match status" value="1"/>
</dbReference>